<reference evidence="3 4" key="1">
    <citation type="submission" date="2019-03" db="EMBL/GenBank/DDBJ databases">
        <title>Reclassification of Micrococcus aloeverae and Micrococcus yunnanensis as later heterotypic synonyms of Micrococcus luteus.</title>
        <authorList>
            <person name="Huang C.-H."/>
        </authorList>
    </citation>
    <scope>NUCLEOTIDE SEQUENCE [LARGE SCALE GENOMIC DNA]</scope>
    <source>
        <strain evidence="3 4">BCRC 12151</strain>
    </source>
</reference>
<name>A0ABY2K210_9MICC</name>
<keyword evidence="2" id="KW-1133">Transmembrane helix</keyword>
<evidence type="ECO:0000313" key="4">
    <source>
        <dbReference type="Proteomes" id="UP000297477"/>
    </source>
</evidence>
<dbReference type="InterPro" id="IPR025323">
    <property type="entry name" value="DUF4229"/>
</dbReference>
<feature type="region of interest" description="Disordered" evidence="1">
    <location>
        <begin position="68"/>
        <end position="91"/>
    </location>
</feature>
<accession>A0ABY2K210</accession>
<keyword evidence="4" id="KW-1185">Reference proteome</keyword>
<dbReference type="RefSeq" id="WP_067191483.1">
    <property type="nucleotide sequence ID" value="NZ_SPKT01000012.1"/>
</dbReference>
<feature type="transmembrane region" description="Helical" evidence="2">
    <location>
        <begin position="5"/>
        <end position="20"/>
    </location>
</feature>
<evidence type="ECO:0000313" key="3">
    <source>
        <dbReference type="EMBL" id="TFH98939.1"/>
    </source>
</evidence>
<proteinExistence type="predicted"/>
<dbReference type="Pfam" id="PF14012">
    <property type="entry name" value="DUF4229"/>
    <property type="match status" value="1"/>
</dbReference>
<dbReference type="EMBL" id="SPKT01000012">
    <property type="protein sequence ID" value="TFH98939.1"/>
    <property type="molecule type" value="Genomic_DNA"/>
</dbReference>
<dbReference type="Proteomes" id="UP000297477">
    <property type="component" value="Unassembled WGS sequence"/>
</dbReference>
<evidence type="ECO:0000256" key="1">
    <source>
        <dbReference type="SAM" id="MobiDB-lite"/>
    </source>
</evidence>
<keyword evidence="2" id="KW-0472">Membrane</keyword>
<protein>
    <submittedName>
        <fullName evidence="3">DUF4229 domain-containing protein</fullName>
    </submittedName>
</protein>
<keyword evidence="2" id="KW-0812">Transmembrane</keyword>
<feature type="transmembrane region" description="Helical" evidence="2">
    <location>
        <begin position="26"/>
        <end position="47"/>
    </location>
</feature>
<sequence length="91" mass="10350">MRFLLYGLIRIVVFVGVWYLCMAMDLGMVLSVLVALILSFAVGYLGLRRLRDGATEDMAAWRRGVTRNRRGRTEQADADAEDAYTEGRFRS</sequence>
<evidence type="ECO:0000256" key="2">
    <source>
        <dbReference type="SAM" id="Phobius"/>
    </source>
</evidence>
<comment type="caution">
    <text evidence="3">The sequence shown here is derived from an EMBL/GenBank/DDBJ whole genome shotgun (WGS) entry which is preliminary data.</text>
</comment>
<gene>
    <name evidence="3" type="ORF">E4A49_06950</name>
</gene>
<organism evidence="3 4">
    <name type="scientific">Micrococcus lylae</name>
    <dbReference type="NCBI Taxonomy" id="1273"/>
    <lineage>
        <taxon>Bacteria</taxon>
        <taxon>Bacillati</taxon>
        <taxon>Actinomycetota</taxon>
        <taxon>Actinomycetes</taxon>
        <taxon>Micrococcales</taxon>
        <taxon>Micrococcaceae</taxon>
        <taxon>Micrococcus</taxon>
    </lineage>
</organism>